<dbReference type="SUPFAM" id="SSF51735">
    <property type="entry name" value="NAD(P)-binding Rossmann-fold domains"/>
    <property type="match status" value="1"/>
</dbReference>
<evidence type="ECO:0000256" key="2">
    <source>
        <dbReference type="ARBA" id="ARBA00023002"/>
    </source>
</evidence>
<proteinExistence type="inferred from homology"/>
<evidence type="ECO:0000256" key="3">
    <source>
        <dbReference type="RuleBase" id="RU000363"/>
    </source>
</evidence>
<dbReference type="RefSeq" id="WP_132435067.1">
    <property type="nucleotide sequence ID" value="NZ_SLWK01000016.1"/>
</dbReference>
<dbReference type="InterPro" id="IPR020904">
    <property type="entry name" value="Sc_DH/Rdtase_CS"/>
</dbReference>
<comment type="similarity">
    <text evidence="1 3">Belongs to the short-chain dehydrogenases/reductases (SDR) family.</text>
</comment>
<protein>
    <submittedName>
        <fullName evidence="4">NAD(P)-dependent dehydrogenase (Short-subunit alcohol dehydrogenase family)</fullName>
    </submittedName>
</protein>
<dbReference type="PRINTS" id="PR00080">
    <property type="entry name" value="SDRFAMILY"/>
</dbReference>
<dbReference type="InterPro" id="IPR036291">
    <property type="entry name" value="NAD(P)-bd_dom_sf"/>
</dbReference>
<keyword evidence="5" id="KW-1185">Reference proteome</keyword>
<comment type="caution">
    <text evidence="4">The sequence shown here is derived from an EMBL/GenBank/DDBJ whole genome shotgun (WGS) entry which is preliminary data.</text>
</comment>
<keyword evidence="2" id="KW-0560">Oxidoreductase</keyword>
<gene>
    <name evidence="4" type="ORF">EV194_11629</name>
</gene>
<dbReference type="OrthoDB" id="597510at2"/>
<reference evidence="4 5" key="1">
    <citation type="submission" date="2019-03" db="EMBL/GenBank/DDBJ databases">
        <title>Genomic Encyclopedia of Type Strains, Phase IV (KMG-IV): sequencing the most valuable type-strain genomes for metagenomic binning, comparative biology and taxonomic classification.</title>
        <authorList>
            <person name="Goeker M."/>
        </authorList>
    </citation>
    <scope>NUCLEOTIDE SEQUENCE [LARGE SCALE GENOMIC DNA]</scope>
    <source>
        <strain evidence="4 5">DSM 24179</strain>
    </source>
</reference>
<sequence length="240" mass="26614">MRKTVLITGGARRVGAALSRFFAQKGWNVVIHYNRSSDVARELSQELSGLFADQHFPVVQCDLSEFPEKLIEFFNQLPQELSSIDVVINNASVFDPGLLSETTPELLKSQMSVNFEAPLFLMQSFVKCFKSGVIVNVIDTRVTDNSFSHAAYSISKKALMHLTKMAALEWAPDVRVNAVAPGPVLPPPGKTDDYLHAVIKETPLKKQVKLDNLLESVYFLVENDSITGQIIFCDSGTHLT</sequence>
<dbReference type="PANTHER" id="PTHR43639:SF1">
    <property type="entry name" value="SHORT-CHAIN DEHYDROGENASE_REDUCTASE FAMILY PROTEIN"/>
    <property type="match status" value="1"/>
</dbReference>
<dbReference type="Proteomes" id="UP000295221">
    <property type="component" value="Unassembled WGS sequence"/>
</dbReference>
<dbReference type="GO" id="GO:0016491">
    <property type="term" value="F:oxidoreductase activity"/>
    <property type="evidence" value="ECO:0007669"/>
    <property type="project" value="UniProtKB-KW"/>
</dbReference>
<dbReference type="Pfam" id="PF00106">
    <property type="entry name" value="adh_short"/>
    <property type="match status" value="1"/>
</dbReference>
<dbReference type="InterPro" id="IPR002347">
    <property type="entry name" value="SDR_fam"/>
</dbReference>
<accession>A0A4R2GBL7</accession>
<dbReference type="PRINTS" id="PR00081">
    <property type="entry name" value="GDHRDH"/>
</dbReference>
<dbReference type="PANTHER" id="PTHR43639">
    <property type="entry name" value="OXIDOREDUCTASE, SHORT-CHAIN DEHYDROGENASE/REDUCTASE FAMILY (AFU_ORTHOLOGUE AFUA_5G02870)"/>
    <property type="match status" value="1"/>
</dbReference>
<dbReference type="PROSITE" id="PS00061">
    <property type="entry name" value="ADH_SHORT"/>
    <property type="match status" value="1"/>
</dbReference>
<dbReference type="Gene3D" id="3.40.50.720">
    <property type="entry name" value="NAD(P)-binding Rossmann-like Domain"/>
    <property type="match status" value="1"/>
</dbReference>
<evidence type="ECO:0000313" key="4">
    <source>
        <dbReference type="EMBL" id="TCO05397.1"/>
    </source>
</evidence>
<dbReference type="EMBL" id="SLWK01000016">
    <property type="protein sequence ID" value="TCO05397.1"/>
    <property type="molecule type" value="Genomic_DNA"/>
</dbReference>
<dbReference type="AlphaFoldDB" id="A0A4R2GBL7"/>
<organism evidence="4 5">
    <name type="scientific">Natronoflexus pectinivorans</name>
    <dbReference type="NCBI Taxonomy" id="682526"/>
    <lineage>
        <taxon>Bacteria</taxon>
        <taxon>Pseudomonadati</taxon>
        <taxon>Bacteroidota</taxon>
        <taxon>Bacteroidia</taxon>
        <taxon>Marinilabiliales</taxon>
        <taxon>Marinilabiliaceae</taxon>
        <taxon>Natronoflexus</taxon>
    </lineage>
</organism>
<name>A0A4R2GBL7_9BACT</name>
<evidence type="ECO:0000256" key="1">
    <source>
        <dbReference type="ARBA" id="ARBA00006484"/>
    </source>
</evidence>
<evidence type="ECO:0000313" key="5">
    <source>
        <dbReference type="Proteomes" id="UP000295221"/>
    </source>
</evidence>